<feature type="compositionally biased region" description="Polar residues" evidence="4">
    <location>
        <begin position="291"/>
        <end position="309"/>
    </location>
</feature>
<organism evidence="5 6">
    <name type="scientific">Serendipita indica (strain DSM 11827)</name>
    <name type="common">Root endophyte fungus</name>
    <name type="synonym">Piriformospora indica</name>
    <dbReference type="NCBI Taxonomy" id="1109443"/>
    <lineage>
        <taxon>Eukaryota</taxon>
        <taxon>Fungi</taxon>
        <taxon>Dikarya</taxon>
        <taxon>Basidiomycota</taxon>
        <taxon>Agaricomycotina</taxon>
        <taxon>Agaricomycetes</taxon>
        <taxon>Sebacinales</taxon>
        <taxon>Serendipitaceae</taxon>
        <taxon>Serendipita</taxon>
    </lineage>
</organism>
<gene>
    <name evidence="5" type="ORF">PIIN_03268</name>
</gene>
<proteinExistence type="inferred from homology"/>
<dbReference type="OrthoDB" id="3229945at2759"/>
<feature type="compositionally biased region" description="Basic and acidic residues" evidence="4">
    <location>
        <begin position="33"/>
        <end position="87"/>
    </location>
</feature>
<accession>G4TDG7</accession>
<dbReference type="eggNOG" id="ENOG502QRJX">
    <property type="taxonomic scope" value="Eukaryota"/>
</dbReference>
<feature type="region of interest" description="Disordered" evidence="4">
    <location>
        <begin position="1"/>
        <end position="212"/>
    </location>
</feature>
<dbReference type="STRING" id="1109443.G4TDG7"/>
<evidence type="ECO:0000313" key="6">
    <source>
        <dbReference type="Proteomes" id="UP000007148"/>
    </source>
</evidence>
<comment type="caution">
    <text evidence="5">The sequence shown here is derived from an EMBL/GenBank/DDBJ whole genome shotgun (WGS) entry which is preliminary data.</text>
</comment>
<feature type="coiled-coil region" evidence="3">
    <location>
        <begin position="385"/>
        <end position="412"/>
    </location>
</feature>
<dbReference type="SMART" id="SM00784">
    <property type="entry name" value="SPT2"/>
    <property type="match status" value="1"/>
</dbReference>
<dbReference type="AlphaFoldDB" id="G4TDG7"/>
<reference evidence="5 6" key="1">
    <citation type="journal article" date="2011" name="PLoS Pathog.">
        <title>Endophytic Life Strategies Decoded by Genome and Transcriptome Analyses of the Mutualistic Root Symbiont Piriformospora indica.</title>
        <authorList>
            <person name="Zuccaro A."/>
            <person name="Lahrmann U."/>
            <person name="Guldener U."/>
            <person name="Langen G."/>
            <person name="Pfiffi S."/>
            <person name="Biedenkopf D."/>
            <person name="Wong P."/>
            <person name="Samans B."/>
            <person name="Grimm C."/>
            <person name="Basiewicz M."/>
            <person name="Murat C."/>
            <person name="Martin F."/>
            <person name="Kogel K.H."/>
        </authorList>
    </citation>
    <scope>NUCLEOTIDE SEQUENCE [LARGE SCALE GENOMIC DNA]</scope>
    <source>
        <strain evidence="5 6">DSM 11827</strain>
    </source>
</reference>
<dbReference type="FunCoup" id="G4TDG7">
    <property type="interactions" value="42"/>
</dbReference>
<keyword evidence="6" id="KW-1185">Reference proteome</keyword>
<evidence type="ECO:0000256" key="4">
    <source>
        <dbReference type="SAM" id="MobiDB-lite"/>
    </source>
</evidence>
<evidence type="ECO:0000256" key="1">
    <source>
        <dbReference type="ARBA" id="ARBA00006461"/>
    </source>
</evidence>
<evidence type="ECO:0000256" key="2">
    <source>
        <dbReference type="ARBA" id="ARBA00023054"/>
    </source>
</evidence>
<evidence type="ECO:0000256" key="3">
    <source>
        <dbReference type="SAM" id="Coils"/>
    </source>
</evidence>
<dbReference type="OMA" id="QYRSEFR"/>
<dbReference type="InParanoid" id="G4TDG7"/>
<feature type="compositionally biased region" description="Basic and acidic residues" evidence="4">
    <location>
        <begin position="101"/>
        <end position="110"/>
    </location>
</feature>
<name>G4TDG7_SERID</name>
<evidence type="ECO:0000313" key="5">
    <source>
        <dbReference type="EMBL" id="CCA69369.1"/>
    </source>
</evidence>
<keyword evidence="2 3" id="KW-0175">Coiled coil</keyword>
<feature type="compositionally biased region" description="Polar residues" evidence="4">
    <location>
        <begin position="12"/>
        <end position="22"/>
    </location>
</feature>
<sequence length="412" mass="45734">MSSFAALMAMSKAQSAASTTGIQDALAQRNAKLRAEQEEAERQRKAEQAREAKLRELRAEQERRDKERAAAREEALRAREKEAEARQQEQMQKMLGKARHTLFEKRDREGGGSPRRKKASDDDDDDSEGGKAGVFLTRAEKRALKMDPDARPQWAQQLVGTSRPGSSSSASKTSVISAQGSRSPTKSKRSGPTDFSKTLDAPSSLAVQGNPNLSIKERIKGSDYFTPIKLAAVRRDTRTQADYFQEKRLKALAAEKGASIGDKRDQAATKPKHKDIEPGRLPFGAAASRKPLTSASTSRLPSTSRQDSPAGSRKRPRSESISSSDMDLDAPRKRSKSQPKFNIWQIVTGKDRSHYQEDVFSDEEDEDMEVSAAALAKEEKRALAAAKREDQLALEEEMRHEAEKRRKKLGAR</sequence>
<comment type="similarity">
    <text evidence="1">Belongs to the SPT2 family.</text>
</comment>
<feature type="region of interest" description="Disordered" evidence="4">
    <location>
        <begin position="253"/>
        <end position="347"/>
    </location>
</feature>
<dbReference type="Pfam" id="PF08243">
    <property type="entry name" value="SPT2"/>
    <property type="match status" value="1"/>
</dbReference>
<dbReference type="InterPro" id="IPR013256">
    <property type="entry name" value="Chromatin_SPT2"/>
</dbReference>
<feature type="compositionally biased region" description="Basic and acidic residues" evidence="4">
    <location>
        <begin position="138"/>
        <end position="150"/>
    </location>
</feature>
<dbReference type="HOGENOM" id="CLU_667499_0_0_1"/>
<feature type="compositionally biased region" description="Low complexity" evidence="4">
    <location>
        <begin position="162"/>
        <end position="177"/>
    </location>
</feature>
<dbReference type="Proteomes" id="UP000007148">
    <property type="component" value="Unassembled WGS sequence"/>
</dbReference>
<protein>
    <submittedName>
        <fullName evidence="5">Uncharacterized protein</fullName>
    </submittedName>
</protein>
<dbReference type="EMBL" id="CAFZ01000053">
    <property type="protein sequence ID" value="CCA69369.1"/>
    <property type="molecule type" value="Genomic_DNA"/>
</dbReference>